<evidence type="ECO:0000256" key="4">
    <source>
        <dbReference type="ARBA" id="ARBA00022989"/>
    </source>
</evidence>
<gene>
    <name evidence="8" type="ORF">ROA7023_01597</name>
</gene>
<dbReference type="InterPro" id="IPR000731">
    <property type="entry name" value="SSD"/>
</dbReference>
<dbReference type="OrthoDB" id="9794724at2"/>
<evidence type="ECO:0000256" key="5">
    <source>
        <dbReference type="ARBA" id="ARBA00023136"/>
    </source>
</evidence>
<protein>
    <submittedName>
        <fullName evidence="8">MMPL family protein</fullName>
    </submittedName>
</protein>
<keyword evidence="5 6" id="KW-0472">Membrane</keyword>
<evidence type="ECO:0000313" key="8">
    <source>
        <dbReference type="EMBL" id="SLN40642.1"/>
    </source>
</evidence>
<feature type="transmembrane region" description="Helical" evidence="6">
    <location>
        <begin position="20"/>
        <end position="40"/>
    </location>
</feature>
<keyword evidence="3 6" id="KW-0812">Transmembrane</keyword>
<feature type="transmembrane region" description="Helical" evidence="6">
    <location>
        <begin position="396"/>
        <end position="414"/>
    </location>
</feature>
<dbReference type="Proteomes" id="UP000193900">
    <property type="component" value="Unassembled WGS sequence"/>
</dbReference>
<evidence type="ECO:0000259" key="7">
    <source>
        <dbReference type="PROSITE" id="PS50156"/>
    </source>
</evidence>
<dbReference type="AlphaFoldDB" id="A0A1Y5SLL4"/>
<feature type="transmembrane region" description="Helical" evidence="6">
    <location>
        <begin position="220"/>
        <end position="253"/>
    </location>
</feature>
<evidence type="ECO:0000256" key="1">
    <source>
        <dbReference type="ARBA" id="ARBA00004651"/>
    </source>
</evidence>
<feature type="transmembrane region" description="Helical" evidence="6">
    <location>
        <begin position="265"/>
        <end position="285"/>
    </location>
</feature>
<dbReference type="InterPro" id="IPR050545">
    <property type="entry name" value="Mycobact_MmpL"/>
</dbReference>
<feature type="domain" description="SSD" evidence="7">
    <location>
        <begin position="235"/>
        <end position="366"/>
    </location>
</feature>
<dbReference type="SUPFAM" id="SSF82866">
    <property type="entry name" value="Multidrug efflux transporter AcrB transmembrane domain"/>
    <property type="match status" value="2"/>
</dbReference>
<dbReference type="Pfam" id="PF03176">
    <property type="entry name" value="MMPL"/>
    <property type="match status" value="2"/>
</dbReference>
<feature type="transmembrane region" description="Helical" evidence="6">
    <location>
        <begin position="601"/>
        <end position="625"/>
    </location>
</feature>
<evidence type="ECO:0000313" key="9">
    <source>
        <dbReference type="Proteomes" id="UP000193900"/>
    </source>
</evidence>
<feature type="transmembrane region" description="Helical" evidence="6">
    <location>
        <begin position="340"/>
        <end position="360"/>
    </location>
</feature>
<sequence>MDGSRRTPYLPRMTPRTRDILQLLAILAVTLLAGWTATGIRMQGDLSRTLQGTSETYQRFASFQETFGTVGGDAVLSVVADDLGAPGSFSALEDLLIELQLTEGVTGVISIFSLPDPEDPERPFLRRPALDDLAPADRLAALHDAVPLAPEMLAEDRSLTLVTVLPDHDMALDDRTAALERALQTAAPALTVHRVGLSQLHLGVSQALARDQIRLMPLSMALSAVLSLILFRSWVAAVICSVPSIVSLAWALGLQTAAGIPVDPLVAMVPTLLVVMTFADTVHLYHAIGKAARDLPPGPAQSAAMSRAVRETWPALFLTSITTGMAFLSLLFVGSPTLNTLAWVGAVGLALVFVVVMLMVPPMARLMTRGPVRLPGYSFAPVRRLALGLLRRPGPVGAAGVALLVILLGMTTLTRPGYDMSHHIPRGTDFARDLAEVEAKLPGSDRLHVVVAAADPAPGLQPADRTRIDAVARAIYGQPISLPDRIDAANPITRRFLAEDGSAFALPVAAPLGTKEDGTRAFAQRLETELANAGLSDVAEVTGYPLMSFTEVSRLVIELRVAFYLAVALVVVLSAVLMRSVRLALASLVPNLLPILGVEAWLVVTGTQLTLTGAIALTIAFGIAVDDTIHLLNRLRIERRSSEGPAAIAAAVNAVTPPVVITSLILILGFSVSALSLLPSIGIFARLTASAVALALVADLFLFPSLLVWASPKESSR</sequence>
<dbReference type="PANTHER" id="PTHR33406:SF12">
    <property type="entry name" value="BLR2997 PROTEIN"/>
    <property type="match status" value="1"/>
</dbReference>
<feature type="transmembrane region" description="Helical" evidence="6">
    <location>
        <begin position="683"/>
        <end position="710"/>
    </location>
</feature>
<reference evidence="8 9" key="1">
    <citation type="submission" date="2017-03" db="EMBL/GenBank/DDBJ databases">
        <authorList>
            <person name="Afonso C.L."/>
            <person name="Miller P.J."/>
            <person name="Scott M.A."/>
            <person name="Spackman E."/>
            <person name="Goraichik I."/>
            <person name="Dimitrov K.M."/>
            <person name="Suarez D.L."/>
            <person name="Swayne D.E."/>
        </authorList>
    </citation>
    <scope>NUCLEOTIDE SEQUENCE [LARGE SCALE GENOMIC DNA]</scope>
    <source>
        <strain evidence="8 9">CECT 7023</strain>
    </source>
</reference>
<proteinExistence type="predicted"/>
<name>A0A1Y5SLL4_9RHOB</name>
<dbReference type="EMBL" id="FWFZ01000006">
    <property type="protein sequence ID" value="SLN40642.1"/>
    <property type="molecule type" value="Genomic_DNA"/>
</dbReference>
<keyword evidence="2" id="KW-1003">Cell membrane</keyword>
<feature type="transmembrane region" description="Helical" evidence="6">
    <location>
        <begin position="315"/>
        <end position="334"/>
    </location>
</feature>
<evidence type="ECO:0000256" key="6">
    <source>
        <dbReference type="SAM" id="Phobius"/>
    </source>
</evidence>
<accession>A0A1Y5SLL4</accession>
<dbReference type="Gene3D" id="1.20.1640.10">
    <property type="entry name" value="Multidrug efflux transporter AcrB transmembrane domain"/>
    <property type="match status" value="2"/>
</dbReference>
<dbReference type="RefSeq" id="WP_085878471.1">
    <property type="nucleotide sequence ID" value="NZ_FWFZ01000006.1"/>
</dbReference>
<dbReference type="GO" id="GO:0005886">
    <property type="term" value="C:plasma membrane"/>
    <property type="evidence" value="ECO:0007669"/>
    <property type="project" value="UniProtKB-SubCell"/>
</dbReference>
<dbReference type="PROSITE" id="PS50156">
    <property type="entry name" value="SSD"/>
    <property type="match status" value="2"/>
</dbReference>
<feature type="transmembrane region" description="Helical" evidence="6">
    <location>
        <begin position="561"/>
        <end position="581"/>
    </location>
</feature>
<comment type="subcellular location">
    <subcellularLocation>
        <location evidence="1">Cell membrane</location>
        <topology evidence="1">Multi-pass membrane protein</topology>
    </subcellularLocation>
</comment>
<dbReference type="InterPro" id="IPR004869">
    <property type="entry name" value="MMPL_dom"/>
</dbReference>
<keyword evidence="9" id="KW-1185">Reference proteome</keyword>
<feature type="transmembrane region" description="Helical" evidence="6">
    <location>
        <begin position="646"/>
        <end position="671"/>
    </location>
</feature>
<dbReference type="PANTHER" id="PTHR33406">
    <property type="entry name" value="MEMBRANE PROTEIN MJ1562-RELATED"/>
    <property type="match status" value="1"/>
</dbReference>
<evidence type="ECO:0000256" key="2">
    <source>
        <dbReference type="ARBA" id="ARBA00022475"/>
    </source>
</evidence>
<organism evidence="8 9">
    <name type="scientific">Roseisalinus antarcticus</name>
    <dbReference type="NCBI Taxonomy" id="254357"/>
    <lineage>
        <taxon>Bacteria</taxon>
        <taxon>Pseudomonadati</taxon>
        <taxon>Pseudomonadota</taxon>
        <taxon>Alphaproteobacteria</taxon>
        <taxon>Rhodobacterales</taxon>
        <taxon>Roseobacteraceae</taxon>
        <taxon>Roseisalinus</taxon>
    </lineage>
</organism>
<keyword evidence="4 6" id="KW-1133">Transmembrane helix</keyword>
<feature type="domain" description="SSD" evidence="7">
    <location>
        <begin position="551"/>
        <end position="709"/>
    </location>
</feature>
<evidence type="ECO:0000256" key="3">
    <source>
        <dbReference type="ARBA" id="ARBA00022692"/>
    </source>
</evidence>